<accession>A0ABD0V3U0</accession>
<feature type="compositionally biased region" description="Acidic residues" evidence="1">
    <location>
        <begin position="152"/>
        <end position="168"/>
    </location>
</feature>
<evidence type="ECO:0008006" key="4">
    <source>
        <dbReference type="Google" id="ProtNLM"/>
    </source>
</evidence>
<keyword evidence="3" id="KW-1185">Reference proteome</keyword>
<evidence type="ECO:0000256" key="1">
    <source>
        <dbReference type="SAM" id="MobiDB-lite"/>
    </source>
</evidence>
<dbReference type="EMBL" id="JANQDX010000009">
    <property type="protein sequence ID" value="KAL0919735.1"/>
    <property type="molecule type" value="Genomic_DNA"/>
</dbReference>
<dbReference type="AlphaFoldDB" id="A0ABD0V3U0"/>
<name>A0ABD0V3U0_DENTH</name>
<feature type="region of interest" description="Disordered" evidence="1">
    <location>
        <begin position="126"/>
        <end position="176"/>
    </location>
</feature>
<reference evidence="2 3" key="1">
    <citation type="journal article" date="2024" name="Plant Biotechnol. J.">
        <title>Dendrobium thyrsiflorum genome and its molecular insights into genes involved in important horticultural traits.</title>
        <authorList>
            <person name="Chen B."/>
            <person name="Wang J.Y."/>
            <person name="Zheng P.J."/>
            <person name="Li K.L."/>
            <person name="Liang Y.M."/>
            <person name="Chen X.F."/>
            <person name="Zhang C."/>
            <person name="Zhao X."/>
            <person name="He X."/>
            <person name="Zhang G.Q."/>
            <person name="Liu Z.J."/>
            <person name="Xu Q."/>
        </authorList>
    </citation>
    <scope>NUCLEOTIDE SEQUENCE [LARGE SCALE GENOMIC DNA]</scope>
    <source>
        <strain evidence="2">GZMU011</strain>
    </source>
</reference>
<comment type="caution">
    <text evidence="2">The sequence shown here is derived from an EMBL/GenBank/DDBJ whole genome shotgun (WGS) entry which is preliminary data.</text>
</comment>
<proteinExistence type="predicted"/>
<evidence type="ECO:0000313" key="3">
    <source>
        <dbReference type="Proteomes" id="UP001552299"/>
    </source>
</evidence>
<protein>
    <recommendedName>
        <fullName evidence="4">PB1 domain-containing protein</fullName>
    </recommendedName>
</protein>
<organism evidence="2 3">
    <name type="scientific">Dendrobium thyrsiflorum</name>
    <name type="common">Pinecone-like raceme dendrobium</name>
    <name type="synonym">Orchid</name>
    <dbReference type="NCBI Taxonomy" id="117978"/>
    <lineage>
        <taxon>Eukaryota</taxon>
        <taxon>Viridiplantae</taxon>
        <taxon>Streptophyta</taxon>
        <taxon>Embryophyta</taxon>
        <taxon>Tracheophyta</taxon>
        <taxon>Spermatophyta</taxon>
        <taxon>Magnoliopsida</taxon>
        <taxon>Liliopsida</taxon>
        <taxon>Asparagales</taxon>
        <taxon>Orchidaceae</taxon>
        <taxon>Epidendroideae</taxon>
        <taxon>Malaxideae</taxon>
        <taxon>Dendrobiinae</taxon>
        <taxon>Dendrobium</taxon>
    </lineage>
</organism>
<gene>
    <name evidence="2" type="ORF">M5K25_011852</name>
</gene>
<dbReference type="Proteomes" id="UP001552299">
    <property type="component" value="Unassembled WGS sequence"/>
</dbReference>
<sequence>MLRYNSELTISNELVPKYVGGRTHLIDVPKQTTLTELNNTILRSLKYDTSANTTNLICRFPVNDAFVATHVENDEVCEYMLRAATTTNIFLYVEIVHVQPDQSNIELVSDVPPRLATTLMEPKIHVESEAHHPPPTTEWCETMNSWSSRSESDEDGETSTQEWDENIDFDGPNDHITTTQEGFIHDELVEDMFFATKNELQCVVTGWSIINNVEYKITYEAEFHVIPPKLEWRDYSLSDGCSVASDLKFGMLAGGCGGLPLLCTRNFFRATPPNTVYPSALFPSAPTLIDREQSAIVL</sequence>
<evidence type="ECO:0000313" key="2">
    <source>
        <dbReference type="EMBL" id="KAL0919735.1"/>
    </source>
</evidence>